<organism evidence="3 4">
    <name type="scientific">Talaromyces rugulosus</name>
    <name type="common">Penicillium rugulosum</name>
    <dbReference type="NCBI Taxonomy" id="121627"/>
    <lineage>
        <taxon>Eukaryota</taxon>
        <taxon>Fungi</taxon>
        <taxon>Dikarya</taxon>
        <taxon>Ascomycota</taxon>
        <taxon>Pezizomycotina</taxon>
        <taxon>Eurotiomycetes</taxon>
        <taxon>Eurotiomycetidae</taxon>
        <taxon>Eurotiales</taxon>
        <taxon>Trichocomaceae</taxon>
        <taxon>Talaromyces</taxon>
        <taxon>Talaromyces sect. Islandici</taxon>
    </lineage>
</organism>
<dbReference type="InterPro" id="IPR045865">
    <property type="entry name" value="ACT-like_dom_sf"/>
</dbReference>
<dbReference type="Proteomes" id="UP000509510">
    <property type="component" value="Chromosome IV"/>
</dbReference>
<dbReference type="SUPFAM" id="SSF55021">
    <property type="entry name" value="ACT-like"/>
    <property type="match status" value="1"/>
</dbReference>
<dbReference type="Gene3D" id="3.30.2130.10">
    <property type="entry name" value="VC0802-like"/>
    <property type="match status" value="1"/>
</dbReference>
<sequence length="509" mass="55501">MEQSISLISATVQITDSGLALVHIPLDLYPFFVQPLLRLLFCDIPAINESEDEDEDEDADHASQTPFSLGFVNLSLTPVEVSVVCSRQLAERFFLPLASKLNKLAAADKTVSVSKDDYIAMQVEGQGLDAGRRVLELTGPLALAGISIFFISTYFSDYILVPLRSKDEVVHTLTKQGFTFETDSDQFVNNLQSPRIPPTVQSPTHSPPPSTPPPSTVNELQTRTFDYLRKSKIIPRVDQSIRLVQCCAHHRDGATESSAAILRTALTTALLVDHPRFLSLTLTPADPAASLLLEKRLLPRFTLDPSYESSDDERSVLLGSKEDILIPITLDLRDVPIEATGIVCGVAGRLADATAHHDPLAALSSSSSPANDSKRFSFGSTNIDDLRLSDSVSSLAPSTSSATRKSDWPPAVTDNLIKNNQINSSIYDRRFSRDSNASGNFSAGTTPAAIPHHRLEPEQYGDAVEISFLSTARAGTVLVWEREISQAVNALDAEKSEHLLSDVHDDEEL</sequence>
<dbReference type="EMBL" id="CP055901">
    <property type="protein sequence ID" value="QKX61301.1"/>
    <property type="molecule type" value="Genomic_DNA"/>
</dbReference>
<dbReference type="RefSeq" id="XP_035347476.1">
    <property type="nucleotide sequence ID" value="XM_035491583.1"/>
</dbReference>
<dbReference type="KEGG" id="trg:TRUGW13939_08449"/>
<gene>
    <name evidence="3" type="ORF">TRUGW13939_08449</name>
</gene>
<reference evidence="4" key="1">
    <citation type="submission" date="2020-06" db="EMBL/GenBank/DDBJ databases">
        <title>A chromosome-scale genome assembly of Talaromyces rugulosus W13939.</title>
        <authorList>
            <person name="Wang B."/>
            <person name="Guo L."/>
            <person name="Ye K."/>
            <person name="Wang L."/>
        </authorList>
    </citation>
    <scope>NUCLEOTIDE SEQUENCE [LARGE SCALE GENOMIC DNA]</scope>
    <source>
        <strain evidence="4">W13939</strain>
    </source>
</reference>
<dbReference type="Pfam" id="PF13840">
    <property type="entry name" value="ACT_7"/>
    <property type="match status" value="1"/>
</dbReference>
<proteinExistence type="predicted"/>
<dbReference type="GeneID" id="55995938"/>
<evidence type="ECO:0000313" key="3">
    <source>
        <dbReference type="EMBL" id="QKX61301.1"/>
    </source>
</evidence>
<dbReference type="InterPro" id="IPR051719">
    <property type="entry name" value="CASTOR_mTORC1"/>
</dbReference>
<evidence type="ECO:0000256" key="1">
    <source>
        <dbReference type="SAM" id="MobiDB-lite"/>
    </source>
</evidence>
<feature type="compositionally biased region" description="Pro residues" evidence="1">
    <location>
        <begin position="205"/>
        <end position="215"/>
    </location>
</feature>
<keyword evidence="4" id="KW-1185">Reference proteome</keyword>
<dbReference type="AlphaFoldDB" id="A0A7H8R6F3"/>
<feature type="domain" description="CASTOR ACT" evidence="2">
    <location>
        <begin position="114"/>
        <end position="174"/>
    </location>
</feature>
<dbReference type="GO" id="GO:0046394">
    <property type="term" value="P:carboxylic acid biosynthetic process"/>
    <property type="evidence" value="ECO:0007669"/>
    <property type="project" value="UniProtKB-ARBA"/>
</dbReference>
<feature type="region of interest" description="Disordered" evidence="1">
    <location>
        <begin position="394"/>
        <end position="414"/>
    </location>
</feature>
<protein>
    <recommendedName>
        <fullName evidence="2">CASTOR ACT domain-containing protein</fullName>
    </recommendedName>
</protein>
<dbReference type="PANTHER" id="PTHR31131">
    <property type="entry name" value="CHROMOSOME 1, WHOLE GENOME SHOTGUN SEQUENCE"/>
    <property type="match status" value="1"/>
</dbReference>
<feature type="region of interest" description="Disordered" evidence="1">
    <location>
        <begin position="191"/>
        <end position="218"/>
    </location>
</feature>
<evidence type="ECO:0000313" key="4">
    <source>
        <dbReference type="Proteomes" id="UP000509510"/>
    </source>
</evidence>
<evidence type="ECO:0000259" key="2">
    <source>
        <dbReference type="Pfam" id="PF13840"/>
    </source>
</evidence>
<accession>A0A7H8R6F3</accession>
<dbReference type="GO" id="GO:0006520">
    <property type="term" value="P:amino acid metabolic process"/>
    <property type="evidence" value="ECO:0007669"/>
    <property type="project" value="UniProtKB-ARBA"/>
</dbReference>
<name>A0A7H8R6F3_TALRU</name>
<dbReference type="PANTHER" id="PTHR31131:SF6">
    <property type="entry name" value="CASTOR ACT DOMAIN-CONTAINING PROTEIN"/>
    <property type="match status" value="1"/>
</dbReference>
<dbReference type="InterPro" id="IPR027795">
    <property type="entry name" value="CASTOR_ACT_dom"/>
</dbReference>
<dbReference type="OrthoDB" id="58529at2759"/>